<feature type="domain" description="T6SS Phospholipase effector Tle1-like catalytic" evidence="1">
    <location>
        <begin position="58"/>
        <end position="190"/>
    </location>
</feature>
<dbReference type="STRING" id="1163408.UU9_08395"/>
<comment type="caution">
    <text evidence="2">The sequence shown here is derived from an EMBL/GenBank/DDBJ whole genome shotgun (WGS) entry which is preliminary data.</text>
</comment>
<keyword evidence="3" id="KW-1185">Reference proteome</keyword>
<evidence type="ECO:0000313" key="3">
    <source>
        <dbReference type="Proteomes" id="UP000004210"/>
    </source>
</evidence>
<organism evidence="2 3">
    <name type="scientific">Rhodanobacter fulvus Jip2</name>
    <dbReference type="NCBI Taxonomy" id="1163408"/>
    <lineage>
        <taxon>Bacteria</taxon>
        <taxon>Pseudomonadati</taxon>
        <taxon>Pseudomonadota</taxon>
        <taxon>Gammaproteobacteria</taxon>
        <taxon>Lysobacterales</taxon>
        <taxon>Rhodanobacteraceae</taxon>
        <taxon>Rhodanobacter</taxon>
    </lineage>
</organism>
<protein>
    <recommendedName>
        <fullName evidence="1">T6SS Phospholipase effector Tle1-like catalytic domain-containing protein</fullName>
    </recommendedName>
</protein>
<dbReference type="PANTHER" id="PTHR33840:SF1">
    <property type="entry name" value="TLE1 PHOSPHOLIPASE DOMAIN-CONTAINING PROTEIN"/>
    <property type="match status" value="1"/>
</dbReference>
<accession>I4VR87</accession>
<gene>
    <name evidence="2" type="ORF">UU9_08395</name>
</gene>
<dbReference type="RefSeq" id="WP_007081316.1">
    <property type="nucleotide sequence ID" value="NZ_AJXU01000031.1"/>
</dbReference>
<dbReference type="Proteomes" id="UP000004210">
    <property type="component" value="Unassembled WGS sequence"/>
</dbReference>
<proteinExistence type="predicted"/>
<reference evidence="2 3" key="1">
    <citation type="journal article" date="2012" name="J. Bacteriol.">
        <title>Genome sequences for six rhodanobacter strains, isolated from soils and the terrestrial subsurface, with variable denitrification capabilities.</title>
        <authorList>
            <person name="Kostka J.E."/>
            <person name="Green S.J."/>
            <person name="Rishishwar L."/>
            <person name="Prakash O."/>
            <person name="Katz L.S."/>
            <person name="Marino-Ramirez L."/>
            <person name="Jordan I.K."/>
            <person name="Munk C."/>
            <person name="Ivanova N."/>
            <person name="Mikhailova N."/>
            <person name="Watson D.B."/>
            <person name="Brown S.D."/>
            <person name="Palumbo A.V."/>
            <person name="Brooks S.C."/>
        </authorList>
    </citation>
    <scope>NUCLEOTIDE SEQUENCE [LARGE SCALE GENOMIC DNA]</scope>
    <source>
        <strain evidence="3">Jip2T</strain>
    </source>
</reference>
<dbReference type="AlphaFoldDB" id="I4VR87"/>
<evidence type="ECO:0000313" key="2">
    <source>
        <dbReference type="EMBL" id="EIL89728.1"/>
    </source>
</evidence>
<dbReference type="PATRIC" id="fig|1163408.3.peg.1722"/>
<dbReference type="PANTHER" id="PTHR33840">
    <property type="match status" value="1"/>
</dbReference>
<dbReference type="eggNOG" id="COG2771">
    <property type="taxonomic scope" value="Bacteria"/>
</dbReference>
<dbReference type="OrthoDB" id="5952792at2"/>
<dbReference type="InterPro" id="IPR018712">
    <property type="entry name" value="Tle1-like_cat"/>
</dbReference>
<name>I4VR87_9GAMM</name>
<dbReference type="Pfam" id="PF09994">
    <property type="entry name" value="T6SS_Tle1-like_cat"/>
    <property type="match status" value="1"/>
</dbReference>
<sequence>MSEHDRMDPDGILSDGVRNDPATLRLPIYADDRVQLESFKVPILIHASNPHERLFFAALDGTGNDFIHDPEHATNVALIANQIQDRGGSNFDSEYVSGAGTQQHRPIAWVFDNAFGYSVDERAEEMYRRFIEQAKLWRRDDPDVQIRVASIGFSRGGESVALLSRMVDERGVQDPSGAHYTYDRHHHIKHVEYTKPPLVPPHQVAQAVVLFDPVGTGHAMHEDRRLPPSVISGIQFIAMDEHRSLFKSDRIIDPGITPDGRFAGIYVPGAHSDVGGGYHRDGLSIRSCNFAIDYINGFSDQPSLQKYAEPDDPRLNVIHHSEEGMFLFRISPKVSRFEPDGYNELEVSRRDSKHVADAFNAEPRDEALSAQFQRRAMPNGPLPSAAEPRHDVPGSELDQWIDRMYAASQHPDNAFWDRAQHDVAQDYLRSPDGQQFQQQANDLNMSWDLPWQAQHQAAQQLMQQAQPGFSR</sequence>
<evidence type="ECO:0000259" key="1">
    <source>
        <dbReference type="Pfam" id="PF09994"/>
    </source>
</evidence>
<dbReference type="EMBL" id="AJXU01000031">
    <property type="protein sequence ID" value="EIL89728.1"/>
    <property type="molecule type" value="Genomic_DNA"/>
</dbReference>